<dbReference type="Gene3D" id="3.40.50.150">
    <property type="entry name" value="Vaccinia Virus protein VP39"/>
    <property type="match status" value="1"/>
</dbReference>
<protein>
    <recommendedName>
        <fullName evidence="1">Ribosomal RNA large subunit methyltransferase J</fullName>
        <ecNumber evidence="1">2.1.1.266</ecNumber>
    </recommendedName>
    <alternativeName>
        <fullName evidence="1">23S rRNA (adenine(2030)-N6)-methyltransferase</fullName>
    </alternativeName>
    <alternativeName>
        <fullName evidence="1">23S rRNA m6A2030 methyltransferase</fullName>
    </alternativeName>
</protein>
<dbReference type="EMBL" id="LT670844">
    <property type="protein sequence ID" value="SHL20099.1"/>
    <property type="molecule type" value="Genomic_DNA"/>
</dbReference>
<feature type="binding site" evidence="1">
    <location>
        <begin position="145"/>
        <end position="146"/>
    </location>
    <ligand>
        <name>S-adenosyl-L-methionine</name>
        <dbReference type="ChEBI" id="CHEBI:59789"/>
    </ligand>
</feature>
<feature type="binding site" evidence="1">
    <location>
        <position position="166"/>
    </location>
    <ligand>
        <name>S-adenosyl-L-methionine</name>
        <dbReference type="ChEBI" id="CHEBI:59789"/>
    </ligand>
</feature>
<keyword evidence="1" id="KW-0694">RNA-binding</keyword>
<organism evidence="2 3">
    <name type="scientific">Bradyrhizobium lablabi</name>
    <dbReference type="NCBI Taxonomy" id="722472"/>
    <lineage>
        <taxon>Bacteria</taxon>
        <taxon>Pseudomonadati</taxon>
        <taxon>Pseudomonadota</taxon>
        <taxon>Alphaproteobacteria</taxon>
        <taxon>Hyphomicrobiales</taxon>
        <taxon>Nitrobacteraceae</taxon>
        <taxon>Bradyrhizobium</taxon>
    </lineage>
</organism>
<feature type="binding site" evidence="1">
    <location>
        <position position="41"/>
    </location>
    <ligand>
        <name>S-adenosyl-L-methionine</name>
        <dbReference type="ChEBI" id="CHEBI:59789"/>
    </ligand>
</feature>
<keyword evidence="1 2" id="KW-0808">Transferase</keyword>
<comment type="similarity">
    <text evidence="1">Belongs to the RlmJ family.</text>
</comment>
<gene>
    <name evidence="1" type="primary">rlmJ</name>
    <name evidence="2" type="ORF">SAMN05444159_5290</name>
</gene>
<dbReference type="Pfam" id="PF04378">
    <property type="entry name" value="RsmJ"/>
    <property type="match status" value="1"/>
</dbReference>
<keyword evidence="1" id="KW-0949">S-adenosyl-L-methionine</keyword>
<evidence type="ECO:0000313" key="2">
    <source>
        <dbReference type="EMBL" id="SHL20099.1"/>
    </source>
</evidence>
<evidence type="ECO:0000313" key="3">
    <source>
        <dbReference type="Proteomes" id="UP000189935"/>
    </source>
</evidence>
<dbReference type="RefSeq" id="WP_079542658.1">
    <property type="nucleotide sequence ID" value="NZ_LT670844.1"/>
</dbReference>
<dbReference type="PANTHER" id="PTHR37426:SF1">
    <property type="entry name" value="RIBOSOMAL RNA LARGE SUBUNIT METHYLTRANSFERASE J"/>
    <property type="match status" value="1"/>
</dbReference>
<comment type="function">
    <text evidence="1">Specifically methylates the adenine in position 2030 of 23S rRNA.</text>
</comment>
<dbReference type="AlphaFoldDB" id="A0A1M6YPZ0"/>
<dbReference type="HAMAP" id="MF_00934">
    <property type="entry name" value="23SrRNA_methyltr_J"/>
    <property type="match status" value="1"/>
</dbReference>
<keyword evidence="1 2" id="KW-0489">Methyltransferase</keyword>
<keyword evidence="1" id="KW-0698">rRNA processing</keyword>
<reference evidence="2 3" key="1">
    <citation type="submission" date="2016-11" db="EMBL/GenBank/DDBJ databases">
        <authorList>
            <person name="Jaros S."/>
            <person name="Januszkiewicz K."/>
            <person name="Wedrychowicz H."/>
        </authorList>
    </citation>
    <scope>NUCLEOTIDE SEQUENCE [LARGE SCALE GENOMIC DNA]</scope>
    <source>
        <strain evidence="2 3">GAS499</strain>
    </source>
</reference>
<dbReference type="GO" id="GO:0036307">
    <property type="term" value="F:23S rRNA (adenine(2030)-N(6))-methyltransferase activity"/>
    <property type="evidence" value="ECO:0007669"/>
    <property type="project" value="UniProtKB-UniRule"/>
</dbReference>
<dbReference type="GO" id="GO:0005829">
    <property type="term" value="C:cytosol"/>
    <property type="evidence" value="ECO:0007669"/>
    <property type="project" value="TreeGrafter"/>
</dbReference>
<dbReference type="SUPFAM" id="SSF53335">
    <property type="entry name" value="S-adenosyl-L-methionine-dependent methyltransferases"/>
    <property type="match status" value="1"/>
</dbReference>
<name>A0A1M6YPZ0_9BRAD</name>
<sequence length="286" mass="31592">MNYRHAFHAGGFADVIKHIVLVRILTYLQEKPAAFRLIDTHAGAGIYDLTSEEARRGGEWLTGIARLMQARFSEATLPLLTPYLDIVRAFNPNRDLHAYPGSPLIARALLRPQDRLTACEVEPKARKQLIGALRRDTQARVVDLDGWLALPAFVPPNERRGLVLVDPPFEAKDEFERLAFGFSQAFTKWPTGSYLLWYPVKSRRATDTLARHVADIAGAGRPAAKCLRLEFSVAPQAEGGGLTSAGLLVVNPPWTLMGELKAILPELEKPLGQGGAGRFRLETPKP</sequence>
<evidence type="ECO:0000256" key="1">
    <source>
        <dbReference type="HAMAP-Rule" id="MF_00934"/>
    </source>
</evidence>
<feature type="binding site" evidence="1">
    <location>
        <position position="102"/>
    </location>
    <ligand>
        <name>S-adenosyl-L-methionine</name>
        <dbReference type="ChEBI" id="CHEBI:59789"/>
    </ligand>
</feature>
<feature type="active site" description="Proton acceptor" evidence="1">
    <location>
        <position position="166"/>
    </location>
</feature>
<feature type="binding site" evidence="1">
    <location>
        <position position="18"/>
    </location>
    <ligand>
        <name>S-adenosyl-L-methionine</name>
        <dbReference type="ChEBI" id="CHEBI:59789"/>
    </ligand>
</feature>
<dbReference type="InterPro" id="IPR007473">
    <property type="entry name" value="RlmJ"/>
</dbReference>
<dbReference type="PANTHER" id="PTHR37426">
    <property type="entry name" value="RIBOSOMAL RNA LARGE SUBUNIT METHYLTRANSFERASE J"/>
    <property type="match status" value="1"/>
</dbReference>
<comment type="subunit">
    <text evidence="1">Monomer.</text>
</comment>
<comment type="catalytic activity">
    <reaction evidence="1">
        <text>adenosine(2030) in 23S rRNA + S-adenosyl-L-methionine = N(6)-methyladenosine(2030) in 23S rRNA + S-adenosyl-L-homocysteine + H(+)</text>
        <dbReference type="Rhea" id="RHEA:43736"/>
        <dbReference type="Rhea" id="RHEA-COMP:10668"/>
        <dbReference type="Rhea" id="RHEA-COMP:10669"/>
        <dbReference type="ChEBI" id="CHEBI:15378"/>
        <dbReference type="ChEBI" id="CHEBI:57856"/>
        <dbReference type="ChEBI" id="CHEBI:59789"/>
        <dbReference type="ChEBI" id="CHEBI:74411"/>
        <dbReference type="ChEBI" id="CHEBI:74449"/>
        <dbReference type="EC" id="2.1.1.266"/>
    </reaction>
</comment>
<feature type="binding site" evidence="1">
    <location>
        <position position="120"/>
    </location>
    <ligand>
        <name>S-adenosyl-L-methionine</name>
        <dbReference type="ChEBI" id="CHEBI:59789"/>
    </ligand>
</feature>
<dbReference type="Proteomes" id="UP000189935">
    <property type="component" value="Chromosome I"/>
</dbReference>
<dbReference type="EC" id="2.1.1.266" evidence="1"/>
<dbReference type="GO" id="GO:0003723">
    <property type="term" value="F:RNA binding"/>
    <property type="evidence" value="ECO:0007669"/>
    <property type="project" value="UniProtKB-UniRule"/>
</dbReference>
<accession>A0A1M6YPZ0</accession>
<dbReference type="OrthoDB" id="9791274at2"/>
<proteinExistence type="inferred from homology"/>
<dbReference type="InterPro" id="IPR029063">
    <property type="entry name" value="SAM-dependent_MTases_sf"/>
</dbReference>
<feature type="site" description="Interaction with substrate rRNA" evidence="1">
    <location>
        <position position="3"/>
    </location>
</feature>
<dbReference type="GO" id="GO:0070475">
    <property type="term" value="P:rRNA base methylation"/>
    <property type="evidence" value="ECO:0007669"/>
    <property type="project" value="UniProtKB-UniRule"/>
</dbReference>